<dbReference type="InterPro" id="IPR010105">
    <property type="entry name" value="TonB_sidphr_rcpt"/>
</dbReference>
<comment type="subcellular location">
    <subcellularLocation>
        <location evidence="1 10">Cell outer membrane</location>
        <topology evidence="1 10">Multi-pass membrane protein</topology>
    </subcellularLocation>
</comment>
<keyword evidence="16" id="KW-1185">Reference proteome</keyword>
<dbReference type="NCBIfam" id="TIGR01783">
    <property type="entry name" value="TonB-siderophor"/>
    <property type="match status" value="1"/>
</dbReference>
<sequence>MSYAVQGLHGRRHRLINALLAAGVIGAIGGLGPTTQPALAADAPAGSVTSADSDVNAKSDNARPGEKSAADPGQPGQQLAPIKITSGKTQGFAPKSVETGQYRGQDALDVAATVNVVTRDLLDAQGATGLFDAVRNVAGVSRQQLNGLAYDNLSVRGIALDNRSSFYIDGLLPIDNNIWMPMEDKERVEVLKGASALYYGFTVPAGIVNMVMKRAGSDPVTSLSVLGDSNGSIGAAVDIARRFGPDDRFGLRVNAMDEHVETPIEGDRGYRKFVSAAFDWRVSSRLKLQYDLEHIETKIVEQAGIAPLTAVNGVITLPAMPDPSRLLVPNNRPTYASATSQLVRADYTFNDHWSANFSIGQSITRRDRWAWVFQKYNVATGTGTVQGSQQNGQMYENKNVRAEVNGDFKTGPFTHTVTVGGTQNWLFQPDFTTYTYTATQNLYDPIDIAKLTRSATSKAFYAQHVRNSGLYLFDQIDLTSRLQVMGAVRYSQYTSSQAGTPGQNINRTSPSGSITYRLTPNTSVYASYVEALESPGSAPATAANAYQILPAAVSRQEEVGVRTRLPGNTLVSVALFNLRQPSAETNTSNVYTLDGMARYRGLEFSVQGEPVRNVSVSASAMYLDAKTTESSDPTLLGKVPENTPHVTASLFAEYRVPALTGLAVNGGLYYTGPRAVNGANQAWIGGYTLFTAGLRYETRVHGKRVSVQANLENATNKRYWSAAGSNQIAVGLGRTVELSSTIDF</sequence>
<evidence type="ECO:0000313" key="15">
    <source>
        <dbReference type="EMBL" id="MBB6103583.1"/>
    </source>
</evidence>
<keyword evidence="5 10" id="KW-0812">Transmembrane</keyword>
<dbReference type="InterPro" id="IPR000531">
    <property type="entry name" value="Beta-barrel_TonB"/>
</dbReference>
<keyword evidence="7 10" id="KW-0472">Membrane</keyword>
<evidence type="ECO:0000256" key="11">
    <source>
        <dbReference type="RuleBase" id="RU003357"/>
    </source>
</evidence>
<accession>A0A7W9TY73</accession>
<dbReference type="EMBL" id="JACHBW010000009">
    <property type="protein sequence ID" value="MBB6103583.1"/>
    <property type="molecule type" value="Genomic_DNA"/>
</dbReference>
<keyword evidence="4 10" id="KW-1134">Transmembrane beta strand</keyword>
<reference evidence="15 16" key="1">
    <citation type="submission" date="2020-08" db="EMBL/GenBank/DDBJ databases">
        <title>Above-ground endophytic microbial communities from plants in different locations in the United States.</title>
        <authorList>
            <person name="Frank C."/>
        </authorList>
    </citation>
    <scope>NUCLEOTIDE SEQUENCE [LARGE SCALE GENOMIC DNA]</scope>
    <source>
        <strain evidence="15 16">WP4_2_2</strain>
    </source>
</reference>
<feature type="domain" description="TonB-dependent receptor plug" evidence="14">
    <location>
        <begin position="108"/>
        <end position="206"/>
    </location>
</feature>
<evidence type="ECO:0000259" key="13">
    <source>
        <dbReference type="Pfam" id="PF00593"/>
    </source>
</evidence>
<feature type="compositionally biased region" description="Basic and acidic residues" evidence="12">
    <location>
        <begin position="55"/>
        <end position="69"/>
    </location>
</feature>
<dbReference type="PANTHER" id="PTHR32552">
    <property type="entry name" value="FERRICHROME IRON RECEPTOR-RELATED"/>
    <property type="match status" value="1"/>
</dbReference>
<evidence type="ECO:0000256" key="9">
    <source>
        <dbReference type="ARBA" id="ARBA00023237"/>
    </source>
</evidence>
<comment type="similarity">
    <text evidence="2 10 11">Belongs to the TonB-dependent receptor family.</text>
</comment>
<name>A0A7W9TY73_9BURK</name>
<evidence type="ECO:0000256" key="1">
    <source>
        <dbReference type="ARBA" id="ARBA00004571"/>
    </source>
</evidence>
<dbReference type="GO" id="GO:0009279">
    <property type="term" value="C:cell outer membrane"/>
    <property type="evidence" value="ECO:0007669"/>
    <property type="project" value="UniProtKB-SubCell"/>
</dbReference>
<dbReference type="SUPFAM" id="SSF56935">
    <property type="entry name" value="Porins"/>
    <property type="match status" value="1"/>
</dbReference>
<gene>
    <name evidence="15" type="ORF">F4827_003438</name>
</gene>
<dbReference type="GO" id="GO:0015891">
    <property type="term" value="P:siderophore transport"/>
    <property type="evidence" value="ECO:0007669"/>
    <property type="project" value="InterPro"/>
</dbReference>
<keyword evidence="6 11" id="KW-0798">TonB box</keyword>
<dbReference type="RefSeq" id="WP_183725093.1">
    <property type="nucleotide sequence ID" value="NZ_JACHBW010000009.1"/>
</dbReference>
<evidence type="ECO:0000256" key="2">
    <source>
        <dbReference type="ARBA" id="ARBA00009810"/>
    </source>
</evidence>
<evidence type="ECO:0000313" key="16">
    <source>
        <dbReference type="Proteomes" id="UP000571554"/>
    </source>
</evidence>
<dbReference type="AlphaFoldDB" id="A0A7W9TY73"/>
<proteinExistence type="inferred from homology"/>
<dbReference type="Gene3D" id="2.40.170.20">
    <property type="entry name" value="TonB-dependent receptor, beta-barrel domain"/>
    <property type="match status" value="1"/>
</dbReference>
<dbReference type="GO" id="GO:0038023">
    <property type="term" value="F:signaling receptor activity"/>
    <property type="evidence" value="ECO:0007669"/>
    <property type="project" value="InterPro"/>
</dbReference>
<organism evidence="15 16">
    <name type="scientific">Paraburkholderia bannensis</name>
    <dbReference type="NCBI Taxonomy" id="765414"/>
    <lineage>
        <taxon>Bacteria</taxon>
        <taxon>Pseudomonadati</taxon>
        <taxon>Pseudomonadota</taxon>
        <taxon>Betaproteobacteria</taxon>
        <taxon>Burkholderiales</taxon>
        <taxon>Burkholderiaceae</taxon>
        <taxon>Paraburkholderia</taxon>
    </lineage>
</organism>
<evidence type="ECO:0000256" key="10">
    <source>
        <dbReference type="PROSITE-ProRule" id="PRU01360"/>
    </source>
</evidence>
<evidence type="ECO:0000256" key="6">
    <source>
        <dbReference type="ARBA" id="ARBA00023077"/>
    </source>
</evidence>
<keyword evidence="8 15" id="KW-0675">Receptor</keyword>
<evidence type="ECO:0000256" key="5">
    <source>
        <dbReference type="ARBA" id="ARBA00022692"/>
    </source>
</evidence>
<dbReference type="InterPro" id="IPR036942">
    <property type="entry name" value="Beta-barrel_TonB_sf"/>
</dbReference>
<evidence type="ECO:0000256" key="3">
    <source>
        <dbReference type="ARBA" id="ARBA00022448"/>
    </source>
</evidence>
<comment type="caution">
    <text evidence="15">The sequence shown here is derived from an EMBL/GenBank/DDBJ whole genome shotgun (WGS) entry which is preliminary data.</text>
</comment>
<dbReference type="Pfam" id="PF07715">
    <property type="entry name" value="Plug"/>
    <property type="match status" value="1"/>
</dbReference>
<protein>
    <submittedName>
        <fullName evidence="15">Iron complex outermembrane receptor protein</fullName>
    </submittedName>
</protein>
<keyword evidence="9 10" id="KW-0998">Cell outer membrane</keyword>
<evidence type="ECO:0000256" key="12">
    <source>
        <dbReference type="SAM" id="MobiDB-lite"/>
    </source>
</evidence>
<dbReference type="Proteomes" id="UP000571554">
    <property type="component" value="Unassembled WGS sequence"/>
</dbReference>
<dbReference type="Pfam" id="PF00593">
    <property type="entry name" value="TonB_dep_Rec_b-barrel"/>
    <property type="match status" value="1"/>
</dbReference>
<dbReference type="InterPro" id="IPR039426">
    <property type="entry name" value="TonB-dep_rcpt-like"/>
</dbReference>
<evidence type="ECO:0000256" key="8">
    <source>
        <dbReference type="ARBA" id="ARBA00023170"/>
    </source>
</evidence>
<dbReference type="PROSITE" id="PS52016">
    <property type="entry name" value="TONB_DEPENDENT_REC_3"/>
    <property type="match status" value="1"/>
</dbReference>
<keyword evidence="3 10" id="KW-0813">Transport</keyword>
<feature type="domain" description="TonB-dependent receptor-like beta-barrel" evidence="13">
    <location>
        <begin position="336"/>
        <end position="713"/>
    </location>
</feature>
<dbReference type="Gene3D" id="2.170.130.10">
    <property type="entry name" value="TonB-dependent receptor, plug domain"/>
    <property type="match status" value="1"/>
</dbReference>
<dbReference type="PANTHER" id="PTHR32552:SF82">
    <property type="entry name" value="FCUA PROTEIN"/>
    <property type="match status" value="1"/>
</dbReference>
<dbReference type="InterPro" id="IPR012910">
    <property type="entry name" value="Plug_dom"/>
</dbReference>
<dbReference type="GO" id="GO:0015344">
    <property type="term" value="F:siderophore uptake transmembrane transporter activity"/>
    <property type="evidence" value="ECO:0007669"/>
    <property type="project" value="TreeGrafter"/>
</dbReference>
<evidence type="ECO:0000256" key="7">
    <source>
        <dbReference type="ARBA" id="ARBA00023136"/>
    </source>
</evidence>
<dbReference type="CDD" id="cd01347">
    <property type="entry name" value="ligand_gated_channel"/>
    <property type="match status" value="1"/>
</dbReference>
<evidence type="ECO:0000259" key="14">
    <source>
        <dbReference type="Pfam" id="PF07715"/>
    </source>
</evidence>
<feature type="region of interest" description="Disordered" evidence="12">
    <location>
        <begin position="40"/>
        <end position="79"/>
    </location>
</feature>
<evidence type="ECO:0000256" key="4">
    <source>
        <dbReference type="ARBA" id="ARBA00022452"/>
    </source>
</evidence>
<dbReference type="InterPro" id="IPR037066">
    <property type="entry name" value="Plug_dom_sf"/>
</dbReference>